<dbReference type="SUPFAM" id="SSF53474">
    <property type="entry name" value="alpha/beta-Hydrolases"/>
    <property type="match status" value="1"/>
</dbReference>
<protein>
    <submittedName>
        <fullName evidence="2">Esterase</fullName>
    </submittedName>
</protein>
<gene>
    <name evidence="2" type="ORF">DEO23_09890</name>
</gene>
<reference evidence="2 3" key="1">
    <citation type="submission" date="2018-05" db="EMBL/GenBank/DDBJ databases">
        <title>Brachybacterium sp. M1HQ-2T, whole genome shotgun sequence.</title>
        <authorList>
            <person name="Tuo L."/>
        </authorList>
    </citation>
    <scope>NUCLEOTIDE SEQUENCE [LARGE SCALE GENOMIC DNA]</scope>
    <source>
        <strain evidence="2 3">M1HQ-2</strain>
    </source>
</reference>
<comment type="caution">
    <text evidence="2">The sequence shown here is derived from an EMBL/GenBank/DDBJ whole genome shotgun (WGS) entry which is preliminary data.</text>
</comment>
<feature type="region of interest" description="Disordered" evidence="1">
    <location>
        <begin position="26"/>
        <end position="63"/>
    </location>
</feature>
<name>A0A2U2RJQ7_9MICO</name>
<dbReference type="OrthoDB" id="184858at2"/>
<dbReference type="GO" id="GO:0016747">
    <property type="term" value="F:acyltransferase activity, transferring groups other than amino-acyl groups"/>
    <property type="evidence" value="ECO:0007669"/>
    <property type="project" value="TreeGrafter"/>
</dbReference>
<dbReference type="PANTHER" id="PTHR48098:SF1">
    <property type="entry name" value="DIACYLGLYCEROL ACYLTRANSFERASE_MYCOLYLTRANSFERASE AG85A"/>
    <property type="match status" value="1"/>
</dbReference>
<dbReference type="Pfam" id="PF00756">
    <property type="entry name" value="Esterase"/>
    <property type="match status" value="1"/>
</dbReference>
<feature type="compositionally biased region" description="Low complexity" evidence="1">
    <location>
        <begin position="44"/>
        <end position="56"/>
    </location>
</feature>
<dbReference type="Proteomes" id="UP000245590">
    <property type="component" value="Unassembled WGS sequence"/>
</dbReference>
<sequence>MIRMRTDFFAESLGMGTSMVVLMPEPTSGIGMSGDANGRDGADPDAGAPGRATAPAAGPPGGATGQPEVPVLYLLHGLSDDCTIWERRTSIERYASERGIAVVMPEVRRSFYTDEAVGEKYWTFVSEELPALVARTFRISRAREDSFVAGLSMGGFGALKLALNHPGRFAAAASLSGVTDPGAIDLSGHEGHLARRIWDGRSIEGTPDDLMGLLRSADPDALPQLFLDCGTEDRLVTQNQAFIELAEERSIDLTSRLRTGEHEWGFWDQGIQDVLDWLPIRER</sequence>
<proteinExistence type="predicted"/>
<evidence type="ECO:0000256" key="1">
    <source>
        <dbReference type="SAM" id="MobiDB-lite"/>
    </source>
</evidence>
<dbReference type="InterPro" id="IPR050583">
    <property type="entry name" value="Mycobacterial_A85_antigen"/>
</dbReference>
<dbReference type="RefSeq" id="WP_109275859.1">
    <property type="nucleotide sequence ID" value="NZ_QFKX01000003.1"/>
</dbReference>
<dbReference type="InterPro" id="IPR000801">
    <property type="entry name" value="Esterase-like"/>
</dbReference>
<accession>A0A2U2RJQ7</accession>
<dbReference type="PANTHER" id="PTHR48098">
    <property type="entry name" value="ENTEROCHELIN ESTERASE-RELATED"/>
    <property type="match status" value="1"/>
</dbReference>
<keyword evidence="3" id="KW-1185">Reference proteome</keyword>
<dbReference type="AlphaFoldDB" id="A0A2U2RJQ7"/>
<evidence type="ECO:0000313" key="3">
    <source>
        <dbReference type="Proteomes" id="UP000245590"/>
    </source>
</evidence>
<dbReference type="InterPro" id="IPR029058">
    <property type="entry name" value="AB_hydrolase_fold"/>
</dbReference>
<dbReference type="Gene3D" id="3.40.50.1820">
    <property type="entry name" value="alpha/beta hydrolase"/>
    <property type="match status" value="1"/>
</dbReference>
<dbReference type="EMBL" id="QFKX01000003">
    <property type="protein sequence ID" value="PWH06112.1"/>
    <property type="molecule type" value="Genomic_DNA"/>
</dbReference>
<evidence type="ECO:0000313" key="2">
    <source>
        <dbReference type="EMBL" id="PWH06112.1"/>
    </source>
</evidence>
<organism evidence="2 3">
    <name type="scientific">Brachybacterium endophyticum</name>
    <dbReference type="NCBI Taxonomy" id="2182385"/>
    <lineage>
        <taxon>Bacteria</taxon>
        <taxon>Bacillati</taxon>
        <taxon>Actinomycetota</taxon>
        <taxon>Actinomycetes</taxon>
        <taxon>Micrococcales</taxon>
        <taxon>Dermabacteraceae</taxon>
        <taxon>Brachybacterium</taxon>
    </lineage>
</organism>